<dbReference type="InterPro" id="IPR036625">
    <property type="entry name" value="E3-bd_dom_sf"/>
</dbReference>
<accession>A0A1G4IR11</accession>
<dbReference type="InterPro" id="IPR003016">
    <property type="entry name" value="2-oxoA_DH_lipoyl-BS"/>
</dbReference>
<keyword evidence="9" id="KW-1185">Reference proteome</keyword>
<evidence type="ECO:0000256" key="3">
    <source>
        <dbReference type="ARBA" id="ARBA00022946"/>
    </source>
</evidence>
<protein>
    <submittedName>
        <fullName evidence="8">LAMI_0A07690g1_1</fullName>
    </submittedName>
</protein>
<dbReference type="InterPro" id="IPR004167">
    <property type="entry name" value="PSBD"/>
</dbReference>
<evidence type="ECO:0000313" key="8">
    <source>
        <dbReference type="EMBL" id="SCU79190.1"/>
    </source>
</evidence>
<dbReference type="FunFam" id="2.40.50.100:FF:000010">
    <property type="entry name" value="Acetyltransferase component of pyruvate dehydrogenase complex"/>
    <property type="match status" value="1"/>
</dbReference>
<dbReference type="Gene3D" id="4.10.320.10">
    <property type="entry name" value="E3-binding domain"/>
    <property type="match status" value="1"/>
</dbReference>
<dbReference type="Proteomes" id="UP000191024">
    <property type="component" value="Chromosome A"/>
</dbReference>
<keyword evidence="3" id="KW-0809">Transit peptide</keyword>
<feature type="compositionally biased region" description="Basic and acidic residues" evidence="5">
    <location>
        <begin position="124"/>
        <end position="156"/>
    </location>
</feature>
<evidence type="ECO:0000256" key="1">
    <source>
        <dbReference type="ARBA" id="ARBA00007317"/>
    </source>
</evidence>
<dbReference type="PROSITE" id="PS51826">
    <property type="entry name" value="PSBD"/>
    <property type="match status" value="1"/>
</dbReference>
<dbReference type="GO" id="GO:0045254">
    <property type="term" value="C:pyruvate dehydrogenase complex"/>
    <property type="evidence" value="ECO:0007669"/>
    <property type="project" value="InterPro"/>
</dbReference>
<dbReference type="STRING" id="1230905.A0A1G4IR11"/>
<proteinExistence type="inferred from homology"/>
<sequence>MLMRGLIARKQVRYLTILRQFHAQRALLKAEAFLMPAMSPTMEQGGVVEWKFKVGEQFSAGDVLLEVETDKAQIDVEAQDDGKLAKILIDNGAKNIKVGEPIAYVAEPDDDINNLELPPVLSPKKVESKKPEVQQKSENKKSSKPEKTKAKKDYGRTSKSSVLVAPDQSQILLPSVQILLHEKQISFSDALDKIPASGPNGRLLKGDVLSYLGQISEGAVVKVAEYVKKGEALDLSNIELKKPEPAQQQPLKAANVKPEPVIVRETFRLKTSPNVSYDQLVRSLKSYISEAKWISHRQPMSNPSSELYDETFEELMASEPRQPRFSVEYQLTPVSGPQNVTAGQDDIFELLAGNAPLVEKKPVQEQEAFNEFVLCLNVFISDRFSDAEKRAQTFVEYVRDLEICSENT</sequence>
<dbReference type="SUPFAM" id="SSF47005">
    <property type="entry name" value="Peripheral subunit-binding domain of 2-oxo acid dehydrogenase complex"/>
    <property type="match status" value="1"/>
</dbReference>
<dbReference type="GO" id="GO:0004742">
    <property type="term" value="F:dihydrolipoyllysine-residue acetyltransferase activity"/>
    <property type="evidence" value="ECO:0007669"/>
    <property type="project" value="TreeGrafter"/>
</dbReference>
<feature type="domain" description="Peripheral subunit-binding (PSBD)" evidence="7">
    <location>
        <begin position="171"/>
        <end position="212"/>
    </location>
</feature>
<reference evidence="8 9" key="1">
    <citation type="submission" date="2016-03" db="EMBL/GenBank/DDBJ databases">
        <authorList>
            <person name="Devillers H."/>
        </authorList>
    </citation>
    <scope>NUCLEOTIDE SEQUENCE [LARGE SCALE GENOMIC DNA]</scope>
    <source>
        <strain evidence="8">CBS 11717</strain>
    </source>
</reference>
<dbReference type="CDD" id="cd06849">
    <property type="entry name" value="lipoyl_domain"/>
    <property type="match status" value="1"/>
</dbReference>
<gene>
    <name evidence="8" type="ORF">LAMI_0A07690G</name>
</gene>
<organism evidence="8 9">
    <name type="scientific">Lachancea mirantina</name>
    <dbReference type="NCBI Taxonomy" id="1230905"/>
    <lineage>
        <taxon>Eukaryota</taxon>
        <taxon>Fungi</taxon>
        <taxon>Dikarya</taxon>
        <taxon>Ascomycota</taxon>
        <taxon>Saccharomycotina</taxon>
        <taxon>Saccharomycetes</taxon>
        <taxon>Saccharomycetales</taxon>
        <taxon>Saccharomycetaceae</taxon>
        <taxon>Lachancea</taxon>
    </lineage>
</organism>
<name>A0A1G4IR11_9SACH</name>
<dbReference type="InterPro" id="IPR000089">
    <property type="entry name" value="Biotin_lipoyl"/>
</dbReference>
<dbReference type="PANTHER" id="PTHR23151:SF82">
    <property type="entry name" value="PYRUVATE DEHYDROGENASE COMPLEX PROTEIN X COMPONENT, MITOCHONDRIAL"/>
    <property type="match status" value="1"/>
</dbReference>
<evidence type="ECO:0000259" key="6">
    <source>
        <dbReference type="PROSITE" id="PS50968"/>
    </source>
</evidence>
<keyword evidence="2" id="KW-0450">Lipoyl</keyword>
<comment type="subunit">
    <text evidence="4">Eukaryotic pyruvate dehydrogenase (PDH) complexes are organized as a core consisting of the oligomeric dihydrolipoamide acetyl-transferase (E2), around which are arranged multiple copies of pyruvate dehydrogenase (E1), dihydrolipoamide dehydrogenase (E3) and protein X (E3BP) bound by non-covalent bonds.</text>
</comment>
<evidence type="ECO:0000259" key="7">
    <source>
        <dbReference type="PROSITE" id="PS51826"/>
    </source>
</evidence>
<feature type="domain" description="Lipoyl-binding" evidence="6">
    <location>
        <begin position="30"/>
        <end position="106"/>
    </location>
</feature>
<comment type="similarity">
    <text evidence="1">Belongs to the 2-oxoacid dehydrogenase family.</text>
</comment>
<feature type="region of interest" description="Disordered" evidence="5">
    <location>
        <begin position="115"/>
        <end position="161"/>
    </location>
</feature>
<dbReference type="InterPro" id="IPR011053">
    <property type="entry name" value="Single_hybrid_motif"/>
</dbReference>
<evidence type="ECO:0000256" key="5">
    <source>
        <dbReference type="SAM" id="MobiDB-lite"/>
    </source>
</evidence>
<dbReference type="PROSITE" id="PS00189">
    <property type="entry name" value="LIPOYL"/>
    <property type="match status" value="1"/>
</dbReference>
<dbReference type="SUPFAM" id="SSF51230">
    <property type="entry name" value="Single hybrid motif"/>
    <property type="match status" value="1"/>
</dbReference>
<dbReference type="PANTHER" id="PTHR23151">
    <property type="entry name" value="DIHYDROLIPOAMIDE ACETYL/SUCCINYL-TRANSFERASE-RELATED"/>
    <property type="match status" value="1"/>
</dbReference>
<dbReference type="Gene3D" id="2.40.50.100">
    <property type="match status" value="1"/>
</dbReference>
<evidence type="ECO:0000313" key="9">
    <source>
        <dbReference type="Proteomes" id="UP000191024"/>
    </source>
</evidence>
<dbReference type="OrthoDB" id="202158at2759"/>
<dbReference type="PROSITE" id="PS50968">
    <property type="entry name" value="BIOTINYL_LIPOYL"/>
    <property type="match status" value="1"/>
</dbReference>
<dbReference type="InterPro" id="IPR045257">
    <property type="entry name" value="E2/Pdx1"/>
</dbReference>
<dbReference type="AlphaFoldDB" id="A0A1G4IR11"/>
<dbReference type="Pfam" id="PF00364">
    <property type="entry name" value="Biotin_lipoyl"/>
    <property type="match status" value="1"/>
</dbReference>
<dbReference type="EMBL" id="LT598462">
    <property type="protein sequence ID" value="SCU79190.1"/>
    <property type="molecule type" value="Genomic_DNA"/>
</dbReference>
<dbReference type="GO" id="GO:0006086">
    <property type="term" value="P:pyruvate decarboxylation to acetyl-CoA"/>
    <property type="evidence" value="ECO:0007669"/>
    <property type="project" value="InterPro"/>
</dbReference>
<evidence type="ECO:0000256" key="4">
    <source>
        <dbReference type="ARBA" id="ARBA00065810"/>
    </source>
</evidence>
<evidence type="ECO:0000256" key="2">
    <source>
        <dbReference type="ARBA" id="ARBA00022823"/>
    </source>
</evidence>